<evidence type="ECO:0000259" key="3">
    <source>
        <dbReference type="PROSITE" id="PS50304"/>
    </source>
</evidence>
<dbReference type="SMART" id="SM00333">
    <property type="entry name" value="TUDOR"/>
    <property type="match status" value="3"/>
</dbReference>
<dbReference type="OrthoDB" id="10034606at2759"/>
<feature type="compositionally biased region" description="Low complexity" evidence="2">
    <location>
        <begin position="271"/>
        <end position="290"/>
    </location>
</feature>
<evidence type="ECO:0000313" key="4">
    <source>
        <dbReference type="EMBL" id="KRF79731.1"/>
    </source>
</evidence>
<dbReference type="InterPro" id="IPR050621">
    <property type="entry name" value="Tudor_domain_containing"/>
</dbReference>
<dbReference type="Gene3D" id="2.30.30.140">
    <property type="match status" value="3"/>
</dbReference>
<dbReference type="SUPFAM" id="SSF54768">
    <property type="entry name" value="dsRNA-binding domain-like"/>
    <property type="match status" value="1"/>
</dbReference>
<feature type="region of interest" description="Disordered" evidence="2">
    <location>
        <begin position="1"/>
        <end position="22"/>
    </location>
</feature>
<dbReference type="Proteomes" id="UP000008792">
    <property type="component" value="Unassembled WGS sequence"/>
</dbReference>
<dbReference type="InterPro" id="IPR002999">
    <property type="entry name" value="Tudor"/>
</dbReference>
<feature type="region of interest" description="Disordered" evidence="2">
    <location>
        <begin position="392"/>
        <end position="420"/>
    </location>
</feature>
<organism evidence="4 5">
    <name type="scientific">Drosophila virilis</name>
    <name type="common">Fruit fly</name>
    <dbReference type="NCBI Taxonomy" id="7244"/>
    <lineage>
        <taxon>Eukaryota</taxon>
        <taxon>Metazoa</taxon>
        <taxon>Ecdysozoa</taxon>
        <taxon>Arthropoda</taxon>
        <taxon>Hexapoda</taxon>
        <taxon>Insecta</taxon>
        <taxon>Pterygota</taxon>
        <taxon>Neoptera</taxon>
        <taxon>Endopterygota</taxon>
        <taxon>Diptera</taxon>
        <taxon>Brachycera</taxon>
        <taxon>Muscomorpha</taxon>
        <taxon>Ephydroidea</taxon>
        <taxon>Drosophilidae</taxon>
        <taxon>Drosophila</taxon>
    </lineage>
</organism>
<evidence type="ECO:0000256" key="2">
    <source>
        <dbReference type="SAM" id="MobiDB-lite"/>
    </source>
</evidence>
<dbReference type="PANTHER" id="PTHR22948">
    <property type="entry name" value="TUDOR DOMAIN CONTAINING PROTEIN"/>
    <property type="match status" value="1"/>
</dbReference>
<dbReference type="PROSITE" id="PS50304">
    <property type="entry name" value="TUDOR"/>
    <property type="match status" value="1"/>
</dbReference>
<keyword evidence="5" id="KW-1185">Reference proteome</keyword>
<keyword evidence="1" id="KW-0175">Coiled coil</keyword>
<evidence type="ECO:0000313" key="5">
    <source>
        <dbReference type="Proteomes" id="UP000008792"/>
    </source>
</evidence>
<gene>
    <name evidence="4" type="primary">Dvir\GJ20530</name>
    <name evidence="4" type="ORF">Dvir_GJ20530</name>
</gene>
<feature type="domain" description="Tudor" evidence="3">
    <location>
        <begin position="1156"/>
        <end position="1213"/>
    </location>
</feature>
<dbReference type="Pfam" id="PF00567">
    <property type="entry name" value="TUDOR"/>
    <property type="match status" value="3"/>
</dbReference>
<evidence type="ECO:0000256" key="1">
    <source>
        <dbReference type="SAM" id="Coils"/>
    </source>
</evidence>
<accession>A0A0Q9W3T7</accession>
<reference evidence="4 5" key="1">
    <citation type="journal article" date="2007" name="Nature">
        <title>Evolution of genes and genomes on the Drosophila phylogeny.</title>
        <authorList>
            <consortium name="Drosophila 12 Genomes Consortium"/>
            <person name="Clark A.G."/>
            <person name="Eisen M.B."/>
            <person name="Smith D.R."/>
            <person name="Bergman C.M."/>
            <person name="Oliver B."/>
            <person name="Markow T.A."/>
            <person name="Kaufman T.C."/>
            <person name="Kellis M."/>
            <person name="Gelbart W."/>
            <person name="Iyer V.N."/>
            <person name="Pollard D.A."/>
            <person name="Sackton T.B."/>
            <person name="Larracuente A.M."/>
            <person name="Singh N.D."/>
            <person name="Abad J.P."/>
            <person name="Abt D.N."/>
            <person name="Adryan B."/>
            <person name="Aguade M."/>
            <person name="Akashi H."/>
            <person name="Anderson W.W."/>
            <person name="Aquadro C.F."/>
            <person name="Ardell D.H."/>
            <person name="Arguello R."/>
            <person name="Artieri C.G."/>
            <person name="Barbash D.A."/>
            <person name="Barker D."/>
            <person name="Barsanti P."/>
            <person name="Batterham P."/>
            <person name="Batzoglou S."/>
            <person name="Begun D."/>
            <person name="Bhutkar A."/>
            <person name="Blanco E."/>
            <person name="Bosak S.A."/>
            <person name="Bradley R.K."/>
            <person name="Brand A.D."/>
            <person name="Brent M.R."/>
            <person name="Brooks A.N."/>
            <person name="Brown R.H."/>
            <person name="Butlin R.K."/>
            <person name="Caggese C."/>
            <person name="Calvi B.R."/>
            <person name="Bernardo de Carvalho A."/>
            <person name="Caspi A."/>
            <person name="Castrezana S."/>
            <person name="Celniker S.E."/>
            <person name="Chang J.L."/>
            <person name="Chapple C."/>
            <person name="Chatterji S."/>
            <person name="Chinwalla A."/>
            <person name="Civetta A."/>
            <person name="Clifton S.W."/>
            <person name="Comeron J.M."/>
            <person name="Costello J.C."/>
            <person name="Coyne J.A."/>
            <person name="Daub J."/>
            <person name="David R.G."/>
            <person name="Delcher A.L."/>
            <person name="Delehaunty K."/>
            <person name="Do C.B."/>
            <person name="Ebling H."/>
            <person name="Edwards K."/>
            <person name="Eickbush T."/>
            <person name="Evans J.D."/>
            <person name="Filipski A."/>
            <person name="Findeiss S."/>
            <person name="Freyhult E."/>
            <person name="Fulton L."/>
            <person name="Fulton R."/>
            <person name="Garcia A.C."/>
            <person name="Gardiner A."/>
            <person name="Garfield D.A."/>
            <person name="Garvin B.E."/>
            <person name="Gibson G."/>
            <person name="Gilbert D."/>
            <person name="Gnerre S."/>
            <person name="Godfrey J."/>
            <person name="Good R."/>
            <person name="Gotea V."/>
            <person name="Gravely B."/>
            <person name="Greenberg A.J."/>
            <person name="Griffiths-Jones S."/>
            <person name="Gross S."/>
            <person name="Guigo R."/>
            <person name="Gustafson E.A."/>
            <person name="Haerty W."/>
            <person name="Hahn M.W."/>
            <person name="Halligan D.L."/>
            <person name="Halpern A.L."/>
            <person name="Halter G.M."/>
            <person name="Han M.V."/>
            <person name="Heger A."/>
            <person name="Hillier L."/>
            <person name="Hinrichs A.S."/>
            <person name="Holmes I."/>
            <person name="Hoskins R.A."/>
            <person name="Hubisz M.J."/>
            <person name="Hultmark D."/>
            <person name="Huntley M.A."/>
            <person name="Jaffe D.B."/>
            <person name="Jagadeeshan S."/>
            <person name="Jeck W.R."/>
            <person name="Johnson J."/>
            <person name="Jones C.D."/>
            <person name="Jordan W.C."/>
            <person name="Karpen G.H."/>
            <person name="Kataoka E."/>
            <person name="Keightley P.D."/>
            <person name="Kheradpour P."/>
            <person name="Kirkness E.F."/>
            <person name="Koerich L.B."/>
            <person name="Kristiansen K."/>
            <person name="Kudrna D."/>
            <person name="Kulathinal R.J."/>
            <person name="Kumar S."/>
            <person name="Kwok R."/>
            <person name="Lander E."/>
            <person name="Langley C.H."/>
            <person name="Lapoint R."/>
            <person name="Lazzaro B.P."/>
            <person name="Lee S.J."/>
            <person name="Levesque L."/>
            <person name="Li R."/>
            <person name="Lin C.F."/>
            <person name="Lin M.F."/>
            <person name="Lindblad-Toh K."/>
            <person name="Llopart A."/>
            <person name="Long M."/>
            <person name="Low L."/>
            <person name="Lozovsky E."/>
            <person name="Lu J."/>
            <person name="Luo M."/>
            <person name="Machado C.A."/>
            <person name="Makalowski W."/>
            <person name="Marzo M."/>
            <person name="Matsuda M."/>
            <person name="Matzkin L."/>
            <person name="McAllister B."/>
            <person name="McBride C.S."/>
            <person name="McKernan B."/>
            <person name="McKernan K."/>
            <person name="Mendez-Lago M."/>
            <person name="Minx P."/>
            <person name="Mollenhauer M.U."/>
            <person name="Montooth K."/>
            <person name="Mount S.M."/>
            <person name="Mu X."/>
            <person name="Myers E."/>
            <person name="Negre B."/>
            <person name="Newfeld S."/>
            <person name="Nielsen R."/>
            <person name="Noor M.A."/>
            <person name="O'Grady P."/>
            <person name="Pachter L."/>
            <person name="Papaceit M."/>
            <person name="Parisi M.J."/>
            <person name="Parisi M."/>
            <person name="Parts L."/>
            <person name="Pedersen J.S."/>
            <person name="Pesole G."/>
            <person name="Phillippy A.M."/>
            <person name="Ponting C.P."/>
            <person name="Pop M."/>
            <person name="Porcelli D."/>
            <person name="Powell J.R."/>
            <person name="Prohaska S."/>
            <person name="Pruitt K."/>
            <person name="Puig M."/>
            <person name="Quesneville H."/>
            <person name="Ram K.R."/>
            <person name="Rand D."/>
            <person name="Rasmussen M.D."/>
            <person name="Reed L.K."/>
            <person name="Reenan R."/>
            <person name="Reily A."/>
            <person name="Remington K.A."/>
            <person name="Rieger T.T."/>
            <person name="Ritchie M.G."/>
            <person name="Robin C."/>
            <person name="Rogers Y.H."/>
            <person name="Rohde C."/>
            <person name="Rozas J."/>
            <person name="Rubenfield M.J."/>
            <person name="Ruiz A."/>
            <person name="Russo S."/>
            <person name="Salzberg S.L."/>
            <person name="Sanchez-Gracia A."/>
            <person name="Saranga D.J."/>
            <person name="Sato H."/>
            <person name="Schaeffer S.W."/>
            <person name="Schatz M.C."/>
            <person name="Schlenke T."/>
            <person name="Schwartz R."/>
            <person name="Segarra C."/>
            <person name="Singh R.S."/>
            <person name="Sirot L."/>
            <person name="Sirota M."/>
            <person name="Sisneros N.B."/>
            <person name="Smith C.D."/>
            <person name="Smith T.F."/>
            <person name="Spieth J."/>
            <person name="Stage D.E."/>
            <person name="Stark A."/>
            <person name="Stephan W."/>
            <person name="Strausberg R.L."/>
            <person name="Strempel S."/>
            <person name="Sturgill D."/>
            <person name="Sutton G."/>
            <person name="Sutton G.G."/>
            <person name="Tao W."/>
            <person name="Teichmann S."/>
            <person name="Tobari Y.N."/>
            <person name="Tomimura Y."/>
            <person name="Tsolas J.M."/>
            <person name="Valente V.L."/>
            <person name="Venter E."/>
            <person name="Venter J.C."/>
            <person name="Vicario S."/>
            <person name="Vieira F.G."/>
            <person name="Vilella A.J."/>
            <person name="Villasante A."/>
            <person name="Walenz B."/>
            <person name="Wang J."/>
            <person name="Wasserman M."/>
            <person name="Watts T."/>
            <person name="Wilson D."/>
            <person name="Wilson R.K."/>
            <person name="Wing R.A."/>
            <person name="Wolfner M.F."/>
            <person name="Wong A."/>
            <person name="Wong G.K."/>
            <person name="Wu C.I."/>
            <person name="Wu G."/>
            <person name="Yamamoto D."/>
            <person name="Yang H.P."/>
            <person name="Yang S.P."/>
            <person name="Yorke J.A."/>
            <person name="Yoshida K."/>
            <person name="Zdobnov E."/>
            <person name="Zhang P."/>
            <person name="Zhang Y."/>
            <person name="Zimin A.V."/>
            <person name="Baldwin J."/>
            <person name="Abdouelleil A."/>
            <person name="Abdulkadir J."/>
            <person name="Abebe A."/>
            <person name="Abera B."/>
            <person name="Abreu J."/>
            <person name="Acer S.C."/>
            <person name="Aftuck L."/>
            <person name="Alexander A."/>
            <person name="An P."/>
            <person name="Anderson E."/>
            <person name="Anderson S."/>
            <person name="Arachi H."/>
            <person name="Azer M."/>
            <person name="Bachantsang P."/>
            <person name="Barry A."/>
            <person name="Bayul T."/>
            <person name="Berlin A."/>
            <person name="Bessette D."/>
            <person name="Bloom T."/>
            <person name="Blye J."/>
            <person name="Boguslavskiy L."/>
            <person name="Bonnet C."/>
            <person name="Boukhgalter B."/>
            <person name="Bourzgui I."/>
            <person name="Brown A."/>
            <person name="Cahill P."/>
            <person name="Channer S."/>
            <person name="Cheshatsang Y."/>
            <person name="Chuda L."/>
            <person name="Citroen M."/>
            <person name="Collymore A."/>
            <person name="Cooke P."/>
            <person name="Costello M."/>
            <person name="D'Aco K."/>
            <person name="Daza R."/>
            <person name="De Haan G."/>
            <person name="DeGray S."/>
            <person name="DeMaso C."/>
            <person name="Dhargay N."/>
            <person name="Dooley K."/>
            <person name="Dooley E."/>
            <person name="Doricent M."/>
            <person name="Dorje P."/>
            <person name="Dorjee K."/>
            <person name="Dupes A."/>
            <person name="Elong R."/>
            <person name="Falk J."/>
            <person name="Farina A."/>
            <person name="Faro S."/>
            <person name="Ferguson D."/>
            <person name="Fisher S."/>
            <person name="Foley C.D."/>
            <person name="Franke A."/>
            <person name="Friedrich D."/>
            <person name="Gadbois L."/>
            <person name="Gearin G."/>
            <person name="Gearin C.R."/>
            <person name="Giannoukos G."/>
            <person name="Goode T."/>
            <person name="Graham J."/>
            <person name="Grandbois E."/>
            <person name="Grewal S."/>
            <person name="Gyaltsen K."/>
            <person name="Hafez N."/>
            <person name="Hagos B."/>
            <person name="Hall J."/>
            <person name="Henson C."/>
            <person name="Hollinger A."/>
            <person name="Honan T."/>
            <person name="Huard M.D."/>
            <person name="Hughes L."/>
            <person name="Hurhula B."/>
            <person name="Husby M.E."/>
            <person name="Kamat A."/>
            <person name="Kanga B."/>
            <person name="Kashin S."/>
            <person name="Khazanovich D."/>
            <person name="Kisner P."/>
            <person name="Lance K."/>
            <person name="Lara M."/>
            <person name="Lee W."/>
            <person name="Lennon N."/>
            <person name="Letendre F."/>
            <person name="LeVine R."/>
            <person name="Lipovsky A."/>
            <person name="Liu X."/>
            <person name="Liu J."/>
            <person name="Liu S."/>
            <person name="Lokyitsang T."/>
            <person name="Lokyitsang Y."/>
            <person name="Lubonja R."/>
            <person name="Lui A."/>
            <person name="MacDonald P."/>
            <person name="Magnisalis V."/>
            <person name="Maru K."/>
            <person name="Matthews C."/>
            <person name="McCusker W."/>
            <person name="McDonough S."/>
            <person name="Mehta T."/>
            <person name="Meldrim J."/>
            <person name="Meneus L."/>
            <person name="Mihai O."/>
            <person name="Mihalev A."/>
            <person name="Mihova T."/>
            <person name="Mittelman R."/>
            <person name="Mlenga V."/>
            <person name="Montmayeur A."/>
            <person name="Mulrain L."/>
            <person name="Navidi A."/>
            <person name="Naylor J."/>
            <person name="Negash T."/>
            <person name="Nguyen T."/>
            <person name="Nguyen N."/>
            <person name="Nicol R."/>
            <person name="Norbu C."/>
            <person name="Norbu N."/>
            <person name="Novod N."/>
            <person name="O'Neill B."/>
            <person name="Osman S."/>
            <person name="Markiewicz E."/>
            <person name="Oyono O.L."/>
            <person name="Patti C."/>
            <person name="Phunkhang P."/>
            <person name="Pierre F."/>
            <person name="Priest M."/>
            <person name="Raghuraman S."/>
            <person name="Rege F."/>
            <person name="Reyes R."/>
            <person name="Rise C."/>
            <person name="Rogov P."/>
            <person name="Ross K."/>
            <person name="Ryan E."/>
            <person name="Settipalli S."/>
            <person name="Shea T."/>
            <person name="Sherpa N."/>
            <person name="Shi L."/>
            <person name="Shih D."/>
            <person name="Sparrow T."/>
            <person name="Spaulding J."/>
            <person name="Stalker J."/>
            <person name="Stange-Thomann N."/>
            <person name="Stavropoulos S."/>
            <person name="Stone C."/>
            <person name="Strader C."/>
            <person name="Tesfaye S."/>
            <person name="Thomson T."/>
            <person name="Thoulutsang Y."/>
            <person name="Thoulutsang D."/>
            <person name="Topham K."/>
            <person name="Topping I."/>
            <person name="Tsamla T."/>
            <person name="Vassiliev H."/>
            <person name="Vo A."/>
            <person name="Wangchuk T."/>
            <person name="Wangdi T."/>
            <person name="Weiand M."/>
            <person name="Wilkinson J."/>
            <person name="Wilson A."/>
            <person name="Yadav S."/>
            <person name="Young G."/>
            <person name="Yu Q."/>
            <person name="Zembek L."/>
            <person name="Zhong D."/>
            <person name="Zimmer A."/>
            <person name="Zwirko Z."/>
            <person name="Jaffe D.B."/>
            <person name="Alvarez P."/>
            <person name="Brockman W."/>
            <person name="Butler J."/>
            <person name="Chin C."/>
            <person name="Gnerre S."/>
            <person name="Grabherr M."/>
            <person name="Kleber M."/>
            <person name="Mauceli E."/>
            <person name="MacCallum I."/>
        </authorList>
    </citation>
    <scope>NUCLEOTIDE SEQUENCE [LARGE SCALE GENOMIC DNA]</scope>
    <source>
        <strain evidence="5">Tucson 15010-1051.87</strain>
    </source>
</reference>
<protein>
    <submittedName>
        <fullName evidence="4">Uncharacterized protein, isoform C</fullName>
    </submittedName>
</protein>
<feature type="compositionally biased region" description="Basic and acidic residues" evidence="2">
    <location>
        <begin position="248"/>
        <end position="259"/>
    </location>
</feature>
<sequence length="1295" mass="145475">MVRCQKSSKTKSSNTRPPTGALRVTIQTAPNHGRTVASNSYYNTNTSQLQQKQRLQQLTQQQAQQQRAQFQAQQQAQQRAQQQAQQRAQFQAHQQAQQRAQQQAQKAQQQTQQEELLRLRVELGQELERLRLQQDEQLSHEREIQRRQAELREEQRQQKVLLQEQQEKIEKQIKQLQEQHERGLQAQALTIEKLQEDRLELQRQLKTQELQHRQQREQEAAAAIARQVQQKRQQDVATTLARKKLAELHKEQEREEAVKKSHNPTPPRSPPSSSAISRRIRPLRSALPALSSTPPADMNGNATGTGGNAGAAARKPHLRPILGNSASQRPAAVRQPAAETTSAGAVNKRPPLARAQYPGSRCTGTGLSVNYRLKQQQTAAAAAAAAGAASPTAGQLITPPDSPENAASNKTPAAPSTGHHQVDFNLQQPQLPIQPVRLDVNFKFDPAYDAISSLKQYCVALGYAPPEYEFYNANKTNRLHCKVRIGESIYTSYPEEHFDEGAARQRASEVAIERLQVLESRKQLSILSDNEFLEGLYQELIKHPHGIVSHKLPEWYEASVKRQVPNNWWTLINVSPKMRIESSVNTHIVFANTAAGSPILQPNVGPTAMPELQLPWTDGQQDWSMYITHCDNTTHVWARLIEQSAQFEKLTEQLNAHMSRLQNRQPVQQQPLEHQIYAVEVSENWNRVRVMSLDAEQRQCSCHFVDFGDEVVFRYDALYVCPSQFLTLPAQAVCLSMYALDKFEEHPHALPVLAKELAGHSVVTRIITSEAQFHQSGGLAQGVLVPLEVPAEENGYAHAGMRRACIVGTFYDTSTAEDIHLNDLVANQIIRNTPAPMLKLDQKPNQVLVSHVNDVGDLMVQLPNEDLKFVQRSIAKIMSDSSEQHRVRFSDLLHDQLVCVCDEPTDGAKQWYRGMLTAKPKSPEEEVFDVYYVDDGRLRKTHISNIYRLEANNLALASYPAQALRVRLHDVPPIDNQMVGLLRRLLSPQTPVLLKVMEGANDKLPMVTIHARGTDSLYVCLNSAIRVEHEVQSTTRPEPFDDGGLHFSPSGQLIRRSSFSSTVSSQSSCSDQPTAVGIASPPSTPVKAKAALLPMLKEYEAIPALGAYFEVRVALSVNPGRFAVQPYKCYNQLQRMMKELQTHCKSPSAQSVELAQLNVGQAYVAADSDGVYHRVNIRNIFDEMIHVRYVDAGDDGVVRCNQLLQLTPEFRELPMMALPAQLHGIQLEGIDWTQENCVRFRKLTLGQKFIGIVRRVDKLKDNRRALSLELIDTSTPQDIKVHETLISEKHALAAP</sequence>
<feature type="region of interest" description="Disordered" evidence="2">
    <location>
        <begin position="248"/>
        <end position="360"/>
    </location>
</feature>
<dbReference type="PANTHER" id="PTHR22948:SF76">
    <property type="entry name" value="FI20010P1-RELATED"/>
    <property type="match status" value="1"/>
</dbReference>
<dbReference type="Gene3D" id="2.40.50.90">
    <property type="match status" value="3"/>
</dbReference>
<dbReference type="EMBL" id="CH940648">
    <property type="protein sequence ID" value="KRF79731.1"/>
    <property type="molecule type" value="Genomic_DNA"/>
</dbReference>
<dbReference type="GO" id="GO:0005737">
    <property type="term" value="C:cytoplasm"/>
    <property type="evidence" value="ECO:0007669"/>
    <property type="project" value="UniProtKB-ARBA"/>
</dbReference>
<feature type="coiled-coil region" evidence="1">
    <location>
        <begin position="63"/>
        <end position="218"/>
    </location>
</feature>
<dbReference type="SUPFAM" id="SSF63748">
    <property type="entry name" value="Tudor/PWWP/MBT"/>
    <property type="match status" value="3"/>
</dbReference>
<feature type="compositionally biased region" description="Polar residues" evidence="2">
    <location>
        <begin position="1"/>
        <end position="17"/>
    </location>
</feature>
<dbReference type="Gene3D" id="3.30.160.20">
    <property type="match status" value="1"/>
</dbReference>
<dbReference type="InterPro" id="IPR035437">
    <property type="entry name" value="SNase_OB-fold_sf"/>
</dbReference>
<proteinExistence type="predicted"/>
<name>A0A0Q9W3T7_DROVI</name>